<gene>
    <name evidence="1" type="ORF">A2867_02680</name>
</gene>
<evidence type="ECO:0000313" key="1">
    <source>
        <dbReference type="EMBL" id="OGE27955.1"/>
    </source>
</evidence>
<proteinExistence type="predicted"/>
<comment type="caution">
    <text evidence="1">The sequence shown here is derived from an EMBL/GenBank/DDBJ whole genome shotgun (WGS) entry which is preliminary data.</text>
</comment>
<organism evidence="1 2">
    <name type="scientific">Candidatus Daviesbacteria bacterium RIFCSPHIGHO2_01_FULL_40_11</name>
    <dbReference type="NCBI Taxonomy" id="1797762"/>
    <lineage>
        <taxon>Bacteria</taxon>
        <taxon>Candidatus Daviesiibacteriota</taxon>
    </lineage>
</organism>
<sequence length="135" mass="15722">MFELEPPPGDREYLFGPTDKLLIVKGRDITQEQGWTRCHRVIDDKENEIFWLKGLGLKTAEHQLEDTNIYRMYFPPTTELPVTQFDTVVKESLNCKSLWGPYKATLDPLLINNMYFAETFCHPAIEKTDPERPTS</sequence>
<accession>A0A1F5JH37</accession>
<evidence type="ECO:0000313" key="2">
    <source>
        <dbReference type="Proteomes" id="UP000177555"/>
    </source>
</evidence>
<name>A0A1F5JH37_9BACT</name>
<protein>
    <submittedName>
        <fullName evidence="1">Uncharacterized protein</fullName>
    </submittedName>
</protein>
<dbReference type="Proteomes" id="UP000177555">
    <property type="component" value="Unassembled WGS sequence"/>
</dbReference>
<dbReference type="EMBL" id="MFCP01000026">
    <property type="protein sequence ID" value="OGE27955.1"/>
    <property type="molecule type" value="Genomic_DNA"/>
</dbReference>
<reference evidence="1 2" key="1">
    <citation type="journal article" date="2016" name="Nat. Commun.">
        <title>Thousands of microbial genomes shed light on interconnected biogeochemical processes in an aquifer system.</title>
        <authorList>
            <person name="Anantharaman K."/>
            <person name="Brown C.T."/>
            <person name="Hug L.A."/>
            <person name="Sharon I."/>
            <person name="Castelle C.J."/>
            <person name="Probst A.J."/>
            <person name="Thomas B.C."/>
            <person name="Singh A."/>
            <person name="Wilkins M.J."/>
            <person name="Karaoz U."/>
            <person name="Brodie E.L."/>
            <person name="Williams K.H."/>
            <person name="Hubbard S.S."/>
            <person name="Banfield J.F."/>
        </authorList>
    </citation>
    <scope>NUCLEOTIDE SEQUENCE [LARGE SCALE GENOMIC DNA]</scope>
</reference>
<dbReference type="AlphaFoldDB" id="A0A1F5JH37"/>